<organism evidence="2 3">
    <name type="scientific">Durusdinium trenchii</name>
    <dbReference type="NCBI Taxonomy" id="1381693"/>
    <lineage>
        <taxon>Eukaryota</taxon>
        <taxon>Sar</taxon>
        <taxon>Alveolata</taxon>
        <taxon>Dinophyceae</taxon>
        <taxon>Suessiales</taxon>
        <taxon>Symbiodiniaceae</taxon>
        <taxon>Durusdinium</taxon>
    </lineage>
</organism>
<dbReference type="Proteomes" id="UP001642484">
    <property type="component" value="Unassembled WGS sequence"/>
</dbReference>
<evidence type="ECO:0000256" key="1">
    <source>
        <dbReference type="SAM" id="SignalP"/>
    </source>
</evidence>
<proteinExistence type="predicted"/>
<gene>
    <name evidence="2" type="ORF">CCMP2556_LOCUS18364</name>
</gene>
<accession>A0ABP0KXL7</accession>
<keyword evidence="3" id="KW-1185">Reference proteome</keyword>
<keyword evidence="1" id="KW-0732">Signal</keyword>
<evidence type="ECO:0000313" key="3">
    <source>
        <dbReference type="Proteomes" id="UP001642484"/>
    </source>
</evidence>
<feature type="chain" id="PRO_5047160534" evidence="1">
    <location>
        <begin position="20"/>
        <end position="304"/>
    </location>
</feature>
<name>A0ABP0KXL7_9DINO</name>
<feature type="signal peptide" evidence="1">
    <location>
        <begin position="1"/>
        <end position="19"/>
    </location>
</feature>
<comment type="caution">
    <text evidence="2">The sequence shown here is derived from an EMBL/GenBank/DDBJ whole genome shotgun (WGS) entry which is preliminary data.</text>
</comment>
<protein>
    <submittedName>
        <fullName evidence="2">Uncharacterized protein</fullName>
    </submittedName>
</protein>
<dbReference type="EMBL" id="CAXAMN010010391">
    <property type="protein sequence ID" value="CAK9031630.1"/>
    <property type="molecule type" value="Genomic_DNA"/>
</dbReference>
<evidence type="ECO:0000313" key="2">
    <source>
        <dbReference type="EMBL" id="CAK9031630.1"/>
    </source>
</evidence>
<sequence length="304" mass="33985">MLPHVLGVFGVRVGACCLAFRLPVSSCHHAPLCESGLVFGYFSLTSIAPMEKYPTATWMCPGTGKIHLDPIPKTKSLCDPCDPKGFNKNMFFNKNHAKAVEARRLIGRGSFLLFSCEERTHSKTLTLRLEGCPVGLLGRQWRQFRKKGLLVPTWMVFASSVQVFYAPVLVFCVPCDVFRFYVSVCSLPATVVSLPEYRCWVPGMVLRVPAGVLCSGFCFMFPEGSVGSSKEMLSRHAQREPWTEQGVTKYGKEMREKCILCNGTMTNTNPPLGTEETMHNRLCSSAFFVCWQRRCALPLQLFLG</sequence>
<reference evidence="2 3" key="1">
    <citation type="submission" date="2024-02" db="EMBL/GenBank/DDBJ databases">
        <authorList>
            <person name="Chen Y."/>
            <person name="Shah S."/>
            <person name="Dougan E. K."/>
            <person name="Thang M."/>
            <person name="Chan C."/>
        </authorList>
    </citation>
    <scope>NUCLEOTIDE SEQUENCE [LARGE SCALE GENOMIC DNA]</scope>
</reference>